<dbReference type="EMBL" id="QZJZ01000015">
    <property type="protein sequence ID" value="RJP61204.1"/>
    <property type="molecule type" value="Genomic_DNA"/>
</dbReference>
<dbReference type="PROSITE" id="PS50110">
    <property type="entry name" value="RESPONSE_REGULATORY"/>
    <property type="match status" value="1"/>
</dbReference>
<dbReference type="GO" id="GO:0000160">
    <property type="term" value="P:phosphorelay signal transduction system"/>
    <property type="evidence" value="ECO:0007669"/>
    <property type="project" value="InterPro"/>
</dbReference>
<dbReference type="PANTHER" id="PTHR44591">
    <property type="entry name" value="STRESS RESPONSE REGULATOR PROTEIN 1"/>
    <property type="match status" value="1"/>
</dbReference>
<dbReference type="SMART" id="SM00448">
    <property type="entry name" value="REC"/>
    <property type="match status" value="1"/>
</dbReference>
<dbReference type="SUPFAM" id="SSF52172">
    <property type="entry name" value="CheY-like"/>
    <property type="match status" value="1"/>
</dbReference>
<dbReference type="PANTHER" id="PTHR44591:SF3">
    <property type="entry name" value="RESPONSE REGULATORY DOMAIN-CONTAINING PROTEIN"/>
    <property type="match status" value="1"/>
</dbReference>
<evidence type="ECO:0000256" key="1">
    <source>
        <dbReference type="ARBA" id="ARBA00022553"/>
    </source>
</evidence>
<feature type="modified residue" description="4-aspartylphosphate" evidence="2">
    <location>
        <position position="54"/>
    </location>
</feature>
<accession>A0A3A4R4V5</accession>
<dbReference type="InterPro" id="IPR001789">
    <property type="entry name" value="Sig_transdc_resp-reg_receiver"/>
</dbReference>
<dbReference type="CDD" id="cd00156">
    <property type="entry name" value="REC"/>
    <property type="match status" value="1"/>
</dbReference>
<dbReference type="Pfam" id="PF00072">
    <property type="entry name" value="Response_reg"/>
    <property type="match status" value="1"/>
</dbReference>
<reference evidence="4 5" key="1">
    <citation type="journal article" date="2017" name="ISME J.">
        <title>Energy and carbon metabolisms in a deep terrestrial subsurface fluid microbial community.</title>
        <authorList>
            <person name="Momper L."/>
            <person name="Jungbluth S.P."/>
            <person name="Lee M.D."/>
            <person name="Amend J.P."/>
        </authorList>
    </citation>
    <scope>NUCLEOTIDE SEQUENCE [LARGE SCALE GENOMIC DNA]</scope>
    <source>
        <strain evidence="4">SURF_26</strain>
    </source>
</reference>
<dbReference type="Proteomes" id="UP000266426">
    <property type="component" value="Unassembled WGS sequence"/>
</dbReference>
<dbReference type="Gene3D" id="3.40.50.2300">
    <property type="match status" value="1"/>
</dbReference>
<protein>
    <submittedName>
        <fullName evidence="4">Response regulator</fullName>
    </submittedName>
</protein>
<gene>
    <name evidence="4" type="ORF">C4541_02395</name>
</gene>
<proteinExistence type="predicted"/>
<evidence type="ECO:0000256" key="2">
    <source>
        <dbReference type="PROSITE-ProRule" id="PRU00169"/>
    </source>
</evidence>
<evidence type="ECO:0000259" key="3">
    <source>
        <dbReference type="PROSITE" id="PS50110"/>
    </source>
</evidence>
<organism evidence="4 5">
    <name type="scientific">Candidatus Auribacter fodinae</name>
    <dbReference type="NCBI Taxonomy" id="2093366"/>
    <lineage>
        <taxon>Bacteria</taxon>
        <taxon>Pseudomonadati</taxon>
        <taxon>Candidatus Auribacterota</taxon>
        <taxon>Candidatus Auribacteria</taxon>
        <taxon>Candidatus Auribacterales</taxon>
        <taxon>Candidatus Auribacteraceae</taxon>
        <taxon>Candidatus Auribacter</taxon>
    </lineage>
</organism>
<keyword evidence="1 2" id="KW-0597">Phosphoprotein</keyword>
<name>A0A3A4R4V5_9BACT</name>
<dbReference type="InterPro" id="IPR011006">
    <property type="entry name" value="CheY-like_superfamily"/>
</dbReference>
<sequence>MGWAKVLLVDNEPKYQRHLSTFLRMFDYKVFVAANGLDGLDKVQQERPDIIIMDPVLPVKDGISLFQEMKRDKNLNSIPVVMLVTSGEQTDVVRQPGVSGFVAKTSRLVDIEKRIRHIVEDKRSQKEKAVHHRSE</sequence>
<dbReference type="AlphaFoldDB" id="A0A3A4R4V5"/>
<comment type="caution">
    <text evidence="4">The sequence shown here is derived from an EMBL/GenBank/DDBJ whole genome shotgun (WGS) entry which is preliminary data.</text>
</comment>
<feature type="domain" description="Response regulatory" evidence="3">
    <location>
        <begin position="5"/>
        <end position="119"/>
    </location>
</feature>
<dbReference type="InterPro" id="IPR050595">
    <property type="entry name" value="Bact_response_regulator"/>
</dbReference>
<evidence type="ECO:0000313" key="4">
    <source>
        <dbReference type="EMBL" id="RJP61204.1"/>
    </source>
</evidence>
<evidence type="ECO:0000313" key="5">
    <source>
        <dbReference type="Proteomes" id="UP000266426"/>
    </source>
</evidence>